<dbReference type="Gene3D" id="1.10.1450.10">
    <property type="entry name" value="Tetraspanin"/>
    <property type="match status" value="1"/>
</dbReference>
<feature type="transmembrane region" description="Helical" evidence="5">
    <location>
        <begin position="291"/>
        <end position="315"/>
    </location>
</feature>
<dbReference type="Proteomes" id="UP001642540">
    <property type="component" value="Unassembled WGS sequence"/>
</dbReference>
<feature type="transmembrane region" description="Helical" evidence="5">
    <location>
        <begin position="138"/>
        <end position="161"/>
    </location>
</feature>
<evidence type="ECO:0000256" key="2">
    <source>
        <dbReference type="ARBA" id="ARBA00022692"/>
    </source>
</evidence>
<dbReference type="EMBL" id="CAXLJM020000013">
    <property type="protein sequence ID" value="CAL8079624.1"/>
    <property type="molecule type" value="Genomic_DNA"/>
</dbReference>
<evidence type="ECO:0000256" key="5">
    <source>
        <dbReference type="SAM" id="Phobius"/>
    </source>
</evidence>
<organism evidence="6 7">
    <name type="scientific">Orchesella dallaii</name>
    <dbReference type="NCBI Taxonomy" id="48710"/>
    <lineage>
        <taxon>Eukaryota</taxon>
        <taxon>Metazoa</taxon>
        <taxon>Ecdysozoa</taxon>
        <taxon>Arthropoda</taxon>
        <taxon>Hexapoda</taxon>
        <taxon>Collembola</taxon>
        <taxon>Entomobryomorpha</taxon>
        <taxon>Entomobryoidea</taxon>
        <taxon>Orchesellidae</taxon>
        <taxon>Orchesellinae</taxon>
        <taxon>Orchesella</taxon>
    </lineage>
</organism>
<sequence length="336" mass="37476">MLMTLNTYGFYRNLEKNSLNSPSVAIHLFSRIGLLVTVRVTLIMSYGFQFQESTDAEKMPETKVTRRPRRGCMTSGMCCIRTTLVSFNLGTGLAGVCLAAIGLMLFLSSSNGNLTGLEFLDQITQSDRLPNYGEFRGFSILCMIVGGLVGFISFVGCFGACVNSRCLLMIYLISVVIVVMLQFFVSVFAIIYRQPVSNSVREELLLTLSKDYQLSNVTMQTWDTVHQKFGCCGVDGFSDWFESGEGGEQVVPDSCCLDVQPGCGRSLEPTQWQKKGCLAQFQFFILEQLHILAFAIVGIVFLQLYGIIASTLLFYHIRTPKSPKAFAAYRYERAKM</sequence>
<name>A0ABP1PW39_9HEXA</name>
<keyword evidence="2 5" id="KW-0812">Transmembrane</keyword>
<dbReference type="SUPFAM" id="SSF48652">
    <property type="entry name" value="Tetraspanin"/>
    <property type="match status" value="1"/>
</dbReference>
<reference evidence="6 7" key="1">
    <citation type="submission" date="2024-08" db="EMBL/GenBank/DDBJ databases">
        <authorList>
            <person name="Cucini C."/>
            <person name="Frati F."/>
        </authorList>
    </citation>
    <scope>NUCLEOTIDE SEQUENCE [LARGE SCALE GENOMIC DNA]</scope>
</reference>
<keyword evidence="7" id="KW-1185">Reference proteome</keyword>
<evidence type="ECO:0000256" key="1">
    <source>
        <dbReference type="ARBA" id="ARBA00004141"/>
    </source>
</evidence>
<keyword evidence="4 5" id="KW-0472">Membrane</keyword>
<comment type="caution">
    <text evidence="6">The sequence shown here is derived from an EMBL/GenBank/DDBJ whole genome shotgun (WGS) entry which is preliminary data.</text>
</comment>
<dbReference type="PANTHER" id="PTHR19282:SF544">
    <property type="entry name" value="TETRASPANIN"/>
    <property type="match status" value="1"/>
</dbReference>
<protein>
    <recommendedName>
        <fullName evidence="8">Tetraspanin</fullName>
    </recommendedName>
</protein>
<gene>
    <name evidence="6" type="ORF">ODALV1_LOCUS4420</name>
</gene>
<accession>A0ABP1PW39</accession>
<proteinExistence type="predicted"/>
<evidence type="ECO:0008006" key="8">
    <source>
        <dbReference type="Google" id="ProtNLM"/>
    </source>
</evidence>
<keyword evidence="3 5" id="KW-1133">Transmembrane helix</keyword>
<feature type="transmembrane region" description="Helical" evidence="5">
    <location>
        <begin position="168"/>
        <end position="192"/>
    </location>
</feature>
<evidence type="ECO:0000256" key="4">
    <source>
        <dbReference type="ARBA" id="ARBA00023136"/>
    </source>
</evidence>
<feature type="transmembrane region" description="Helical" evidence="5">
    <location>
        <begin position="83"/>
        <end position="107"/>
    </location>
</feature>
<dbReference type="Pfam" id="PF00335">
    <property type="entry name" value="Tetraspanin"/>
    <property type="match status" value="1"/>
</dbReference>
<evidence type="ECO:0000256" key="3">
    <source>
        <dbReference type="ARBA" id="ARBA00022989"/>
    </source>
</evidence>
<dbReference type="PANTHER" id="PTHR19282">
    <property type="entry name" value="TETRASPANIN"/>
    <property type="match status" value="1"/>
</dbReference>
<dbReference type="InterPro" id="IPR018499">
    <property type="entry name" value="Tetraspanin/Peripherin"/>
</dbReference>
<evidence type="ECO:0000313" key="6">
    <source>
        <dbReference type="EMBL" id="CAL8079624.1"/>
    </source>
</evidence>
<dbReference type="PRINTS" id="PR00259">
    <property type="entry name" value="TMFOUR"/>
</dbReference>
<comment type="subcellular location">
    <subcellularLocation>
        <location evidence="1">Membrane</location>
        <topology evidence="1">Multi-pass membrane protein</topology>
    </subcellularLocation>
</comment>
<evidence type="ECO:0000313" key="7">
    <source>
        <dbReference type="Proteomes" id="UP001642540"/>
    </source>
</evidence>
<dbReference type="InterPro" id="IPR008952">
    <property type="entry name" value="Tetraspanin_EC2_sf"/>
</dbReference>